<dbReference type="STRING" id="7719.ENSCINP00000034831"/>
<dbReference type="PANTHER" id="PTHR20873:SF0">
    <property type="entry name" value="L-SERYL-TRNA(SEC) KINASE"/>
    <property type="match status" value="1"/>
</dbReference>
<dbReference type="Proteomes" id="UP000008144">
    <property type="component" value="Chromosome 1"/>
</dbReference>
<dbReference type="InParanoid" id="H2XYU7"/>
<feature type="chain" id="PRO_5003578253" evidence="3">
    <location>
        <begin position="20"/>
        <end position="265"/>
    </location>
</feature>
<dbReference type="Gene3D" id="3.40.50.300">
    <property type="entry name" value="P-loop containing nucleotide triphosphate hydrolases"/>
    <property type="match status" value="1"/>
</dbReference>
<organism evidence="4 5">
    <name type="scientific">Ciona intestinalis</name>
    <name type="common">Transparent sea squirt</name>
    <name type="synonym">Ascidia intestinalis</name>
    <dbReference type="NCBI Taxonomy" id="7719"/>
    <lineage>
        <taxon>Eukaryota</taxon>
        <taxon>Metazoa</taxon>
        <taxon>Chordata</taxon>
        <taxon>Tunicata</taxon>
        <taxon>Ascidiacea</taxon>
        <taxon>Phlebobranchia</taxon>
        <taxon>Cionidae</taxon>
        <taxon>Ciona</taxon>
    </lineage>
</organism>
<dbReference type="Pfam" id="PF08433">
    <property type="entry name" value="KTI12"/>
    <property type="match status" value="1"/>
</dbReference>
<reference evidence="4" key="4">
    <citation type="submission" date="2025-09" db="UniProtKB">
        <authorList>
            <consortium name="Ensembl"/>
        </authorList>
    </citation>
    <scope>IDENTIFICATION</scope>
</reference>
<reference evidence="4" key="3">
    <citation type="submission" date="2025-08" db="UniProtKB">
        <authorList>
            <consortium name="Ensembl"/>
        </authorList>
    </citation>
    <scope>IDENTIFICATION</scope>
</reference>
<keyword evidence="2" id="KW-0067">ATP-binding</keyword>
<sequence>LPYLTAFCICVLSGLPASGKTTISTEITQRLTCIQICYDALIQWLDLTGEGKWKLARNQVVSLVEKMLEMIKESVFEVWDILVQYKRKGLDSLVFFIDDTMQYRSMRYDYVQLAKKYQTGFCVIQTSCPLDICIKRNESRPKRQSVSRLSVVQIHAQLETIGRCAWEKECSILIETFGVINENTYKSLVQLIKNNLSNPLCENASPDPVEVKNSRLANHKSVLHQADLIMRVLVGDMIKRIRTENLKVRNTQVLNAKKQILKDLK</sequence>
<dbReference type="InterPro" id="IPR013641">
    <property type="entry name" value="KTI12/PSTK"/>
</dbReference>
<evidence type="ECO:0000256" key="2">
    <source>
        <dbReference type="ARBA" id="ARBA00022840"/>
    </source>
</evidence>
<name>H2XYU7_CIOIN</name>
<dbReference type="SUPFAM" id="SSF52540">
    <property type="entry name" value="P-loop containing nucleoside triphosphate hydrolases"/>
    <property type="match status" value="1"/>
</dbReference>
<proteinExistence type="predicted"/>
<evidence type="ECO:0000256" key="1">
    <source>
        <dbReference type="ARBA" id="ARBA00022741"/>
    </source>
</evidence>
<evidence type="ECO:0000313" key="4">
    <source>
        <dbReference type="Ensembl" id="ENSCINP00000034831.1"/>
    </source>
</evidence>
<feature type="signal peptide" evidence="3">
    <location>
        <begin position="1"/>
        <end position="19"/>
    </location>
</feature>
<dbReference type="InterPro" id="IPR052648">
    <property type="entry name" value="Ser-tRNA(Sec)_kinase"/>
</dbReference>
<keyword evidence="1" id="KW-0547">Nucleotide-binding</keyword>
<accession>H2XYU7</accession>
<protein>
    <submittedName>
        <fullName evidence="4">Uncharacterized protein</fullName>
    </submittedName>
</protein>
<reference evidence="5" key="1">
    <citation type="journal article" date="2002" name="Science">
        <title>The draft genome of Ciona intestinalis: insights into chordate and vertebrate origins.</title>
        <authorList>
            <person name="Dehal P."/>
            <person name="Satou Y."/>
            <person name="Campbell R.K."/>
            <person name="Chapman J."/>
            <person name="Degnan B."/>
            <person name="De Tomaso A."/>
            <person name="Davidson B."/>
            <person name="Di Gregorio A."/>
            <person name="Gelpke M."/>
            <person name="Goodstein D.M."/>
            <person name="Harafuji N."/>
            <person name="Hastings K.E."/>
            <person name="Ho I."/>
            <person name="Hotta K."/>
            <person name="Huang W."/>
            <person name="Kawashima T."/>
            <person name="Lemaire P."/>
            <person name="Martinez D."/>
            <person name="Meinertzhagen I.A."/>
            <person name="Necula S."/>
            <person name="Nonaka M."/>
            <person name="Putnam N."/>
            <person name="Rash S."/>
            <person name="Saiga H."/>
            <person name="Satake M."/>
            <person name="Terry A."/>
            <person name="Yamada L."/>
            <person name="Wang H.G."/>
            <person name="Awazu S."/>
            <person name="Azumi K."/>
            <person name="Boore J."/>
            <person name="Branno M."/>
            <person name="Chin-Bow S."/>
            <person name="DeSantis R."/>
            <person name="Doyle S."/>
            <person name="Francino P."/>
            <person name="Keys D.N."/>
            <person name="Haga S."/>
            <person name="Hayashi H."/>
            <person name="Hino K."/>
            <person name="Imai K.S."/>
            <person name="Inaba K."/>
            <person name="Kano S."/>
            <person name="Kobayashi K."/>
            <person name="Kobayashi M."/>
            <person name="Lee B.I."/>
            <person name="Makabe K.W."/>
            <person name="Manohar C."/>
            <person name="Matassi G."/>
            <person name="Medina M."/>
            <person name="Mochizuki Y."/>
            <person name="Mount S."/>
            <person name="Morishita T."/>
            <person name="Miura S."/>
            <person name="Nakayama A."/>
            <person name="Nishizaka S."/>
            <person name="Nomoto H."/>
            <person name="Ohta F."/>
            <person name="Oishi K."/>
            <person name="Rigoutsos I."/>
            <person name="Sano M."/>
            <person name="Sasaki A."/>
            <person name="Sasakura Y."/>
            <person name="Shoguchi E."/>
            <person name="Shin-i T."/>
            <person name="Spagnuolo A."/>
            <person name="Stainier D."/>
            <person name="Suzuki M.M."/>
            <person name="Tassy O."/>
            <person name="Takatori N."/>
            <person name="Tokuoka M."/>
            <person name="Yagi K."/>
            <person name="Yoshizaki F."/>
            <person name="Wada S."/>
            <person name="Zhang C."/>
            <person name="Hyatt P.D."/>
            <person name="Larimer F."/>
            <person name="Detter C."/>
            <person name="Doggett N."/>
            <person name="Glavina T."/>
            <person name="Hawkins T."/>
            <person name="Richardson P."/>
            <person name="Lucas S."/>
            <person name="Kohara Y."/>
            <person name="Levine M."/>
            <person name="Satoh N."/>
            <person name="Rokhsar D.S."/>
        </authorList>
    </citation>
    <scope>NUCLEOTIDE SEQUENCE [LARGE SCALE GENOMIC DNA]</scope>
</reference>
<dbReference type="GO" id="GO:0016301">
    <property type="term" value="F:kinase activity"/>
    <property type="evidence" value="ECO:0000318"/>
    <property type="project" value="GO_Central"/>
</dbReference>
<dbReference type="EMBL" id="EAAA01000060">
    <property type="status" value="NOT_ANNOTATED_CDS"/>
    <property type="molecule type" value="Genomic_DNA"/>
</dbReference>
<dbReference type="GO" id="GO:0005524">
    <property type="term" value="F:ATP binding"/>
    <property type="evidence" value="ECO:0007669"/>
    <property type="project" value="UniProtKB-KW"/>
</dbReference>
<dbReference type="HOGENOM" id="CLU_1051808_0_0_1"/>
<evidence type="ECO:0000313" key="5">
    <source>
        <dbReference type="Proteomes" id="UP000008144"/>
    </source>
</evidence>
<dbReference type="InterPro" id="IPR027417">
    <property type="entry name" value="P-loop_NTPase"/>
</dbReference>
<evidence type="ECO:0000256" key="3">
    <source>
        <dbReference type="SAM" id="SignalP"/>
    </source>
</evidence>
<keyword evidence="5" id="KW-1185">Reference proteome</keyword>
<keyword evidence="3" id="KW-0732">Signal</keyword>
<dbReference type="AlphaFoldDB" id="H2XYU7"/>
<dbReference type="FunCoup" id="H2XYU7">
    <property type="interactions" value="6"/>
</dbReference>
<dbReference type="GeneTree" id="ENSGT00390000017554"/>
<dbReference type="OMA" id="HYYRSMR"/>
<dbReference type="GO" id="GO:0000049">
    <property type="term" value="F:tRNA binding"/>
    <property type="evidence" value="ECO:0000318"/>
    <property type="project" value="GO_Central"/>
</dbReference>
<reference evidence="4" key="2">
    <citation type="journal article" date="2008" name="Genome Biol.">
        <title>Improved genome assembly and evidence-based global gene model set for the chordate Ciona intestinalis: new insight into intron and operon populations.</title>
        <authorList>
            <person name="Satou Y."/>
            <person name="Mineta K."/>
            <person name="Ogasawara M."/>
            <person name="Sasakura Y."/>
            <person name="Shoguchi E."/>
            <person name="Ueno K."/>
            <person name="Yamada L."/>
            <person name="Matsumoto J."/>
            <person name="Wasserscheid J."/>
            <person name="Dewar K."/>
            <person name="Wiley G.B."/>
            <person name="Macmil S.L."/>
            <person name="Roe B.A."/>
            <person name="Zeller R.W."/>
            <person name="Hastings K.E."/>
            <person name="Lemaire P."/>
            <person name="Lindquist E."/>
            <person name="Endo T."/>
            <person name="Hotta K."/>
            <person name="Inaba K."/>
        </authorList>
    </citation>
    <scope>NUCLEOTIDE SEQUENCE [LARGE SCALE GENOMIC DNA]</scope>
    <source>
        <strain evidence="4">wild type</strain>
    </source>
</reference>
<dbReference type="Ensembl" id="ENSCINT00000034365.1">
    <property type="protein sequence ID" value="ENSCINP00000034831.1"/>
    <property type="gene ID" value="ENSCING00000018427.1"/>
</dbReference>
<dbReference type="PANTHER" id="PTHR20873">
    <property type="entry name" value="L-SERYL-TRNA(SEC) KINASE"/>
    <property type="match status" value="1"/>
</dbReference>